<keyword evidence="2" id="KW-1185">Reference proteome</keyword>
<dbReference type="EMBL" id="JABXBU010002228">
    <property type="protein sequence ID" value="KAF8769927.1"/>
    <property type="molecule type" value="Genomic_DNA"/>
</dbReference>
<dbReference type="Proteomes" id="UP000807504">
    <property type="component" value="Unassembled WGS sequence"/>
</dbReference>
<evidence type="ECO:0000313" key="1">
    <source>
        <dbReference type="EMBL" id="KAF8769927.1"/>
    </source>
</evidence>
<comment type="caution">
    <text evidence="1">The sequence shown here is derived from an EMBL/GenBank/DDBJ whole genome shotgun (WGS) entry which is preliminary data.</text>
</comment>
<protein>
    <submittedName>
        <fullName evidence="1">Uncharacterized protein</fullName>
    </submittedName>
</protein>
<organism evidence="1 2">
    <name type="scientific">Argiope bruennichi</name>
    <name type="common">Wasp spider</name>
    <name type="synonym">Aranea bruennichi</name>
    <dbReference type="NCBI Taxonomy" id="94029"/>
    <lineage>
        <taxon>Eukaryota</taxon>
        <taxon>Metazoa</taxon>
        <taxon>Ecdysozoa</taxon>
        <taxon>Arthropoda</taxon>
        <taxon>Chelicerata</taxon>
        <taxon>Arachnida</taxon>
        <taxon>Araneae</taxon>
        <taxon>Araneomorphae</taxon>
        <taxon>Entelegynae</taxon>
        <taxon>Araneoidea</taxon>
        <taxon>Araneidae</taxon>
        <taxon>Argiope</taxon>
    </lineage>
</organism>
<dbReference type="AlphaFoldDB" id="A0A8T0EAY4"/>
<proteinExistence type="predicted"/>
<name>A0A8T0EAY4_ARGBR</name>
<evidence type="ECO:0000313" key="2">
    <source>
        <dbReference type="Proteomes" id="UP000807504"/>
    </source>
</evidence>
<sequence length="73" mass="8362">MDETNPVGLFLVTSGSKGDRLLFRYPFCSEITKDTDNKRSKKCPYALINDNKDDLYIFQEENLESNECSLSGF</sequence>
<reference evidence="1" key="2">
    <citation type="submission" date="2020-06" db="EMBL/GenBank/DDBJ databases">
        <authorList>
            <person name="Sheffer M."/>
        </authorList>
    </citation>
    <scope>NUCLEOTIDE SEQUENCE</scope>
</reference>
<gene>
    <name evidence="1" type="ORF">HNY73_017517</name>
</gene>
<reference evidence="1" key="1">
    <citation type="journal article" date="2020" name="bioRxiv">
        <title>Chromosome-level reference genome of the European wasp spider Argiope bruennichi: a resource for studies on range expansion and evolutionary adaptation.</title>
        <authorList>
            <person name="Sheffer M.M."/>
            <person name="Hoppe A."/>
            <person name="Krehenwinkel H."/>
            <person name="Uhl G."/>
            <person name="Kuss A.W."/>
            <person name="Jensen L."/>
            <person name="Jensen C."/>
            <person name="Gillespie R.G."/>
            <person name="Hoff K.J."/>
            <person name="Prost S."/>
        </authorList>
    </citation>
    <scope>NUCLEOTIDE SEQUENCE</scope>
</reference>
<accession>A0A8T0EAY4</accession>